<dbReference type="OrthoDB" id="3440478at2759"/>
<evidence type="ECO:0000256" key="2">
    <source>
        <dbReference type="SAM" id="Phobius"/>
    </source>
</evidence>
<feature type="compositionally biased region" description="Low complexity" evidence="1">
    <location>
        <begin position="86"/>
        <end position="119"/>
    </location>
</feature>
<organism evidence="3 4">
    <name type="scientific">Pseudogymnoascus verrucosus</name>
    <dbReference type="NCBI Taxonomy" id="342668"/>
    <lineage>
        <taxon>Eukaryota</taxon>
        <taxon>Fungi</taxon>
        <taxon>Dikarya</taxon>
        <taxon>Ascomycota</taxon>
        <taxon>Pezizomycotina</taxon>
        <taxon>Leotiomycetes</taxon>
        <taxon>Thelebolales</taxon>
        <taxon>Thelebolaceae</taxon>
        <taxon>Pseudogymnoascus</taxon>
    </lineage>
</organism>
<proteinExistence type="predicted"/>
<feature type="region of interest" description="Disordered" evidence="1">
    <location>
        <begin position="1"/>
        <end position="225"/>
    </location>
</feature>
<evidence type="ECO:0000313" key="4">
    <source>
        <dbReference type="Proteomes" id="UP000091956"/>
    </source>
</evidence>
<dbReference type="GeneID" id="28834943"/>
<feature type="compositionally biased region" description="Basic residues" evidence="1">
    <location>
        <begin position="210"/>
        <end position="221"/>
    </location>
</feature>
<dbReference type="EMBL" id="KV460209">
    <property type="protein sequence ID" value="OBU00515.1"/>
    <property type="molecule type" value="Genomic_DNA"/>
</dbReference>
<evidence type="ECO:0000313" key="3">
    <source>
        <dbReference type="EMBL" id="OBU00515.1"/>
    </source>
</evidence>
<name>A0A1B8GXE9_9PEZI</name>
<dbReference type="RefSeq" id="XP_018134247.1">
    <property type="nucleotide sequence ID" value="XM_018271076.1"/>
</dbReference>
<feature type="compositionally biased region" description="Acidic residues" evidence="1">
    <location>
        <begin position="166"/>
        <end position="204"/>
    </location>
</feature>
<dbReference type="AlphaFoldDB" id="A0A1B8GXE9"/>
<evidence type="ECO:0000256" key="1">
    <source>
        <dbReference type="SAM" id="MobiDB-lite"/>
    </source>
</evidence>
<keyword evidence="4" id="KW-1185">Reference proteome</keyword>
<feature type="transmembrane region" description="Helical" evidence="2">
    <location>
        <begin position="270"/>
        <end position="287"/>
    </location>
</feature>
<feature type="compositionally biased region" description="Polar residues" evidence="1">
    <location>
        <begin position="1"/>
        <end position="10"/>
    </location>
</feature>
<keyword evidence="2" id="KW-1133">Transmembrane helix</keyword>
<reference evidence="3 4" key="1">
    <citation type="submission" date="2016-03" db="EMBL/GenBank/DDBJ databases">
        <title>Comparative genomics of Pseudogymnoascus destructans, the fungus causing white-nose syndrome of bats.</title>
        <authorList>
            <person name="Palmer J.M."/>
            <person name="Drees K.P."/>
            <person name="Foster J.T."/>
            <person name="Lindner D.L."/>
        </authorList>
    </citation>
    <scope>NUCLEOTIDE SEQUENCE [LARGE SCALE GENOMIC DNA]</scope>
    <source>
        <strain evidence="3 4">UAMH 10579</strain>
    </source>
</reference>
<reference evidence="4" key="2">
    <citation type="journal article" date="2018" name="Nat. Commun.">
        <title>Extreme sensitivity to ultraviolet light in the fungal pathogen causing white-nose syndrome of bats.</title>
        <authorList>
            <person name="Palmer J.M."/>
            <person name="Drees K.P."/>
            <person name="Foster J.T."/>
            <person name="Lindner D.L."/>
        </authorList>
    </citation>
    <scope>NUCLEOTIDE SEQUENCE [LARGE SCALE GENOMIC DNA]</scope>
    <source>
        <strain evidence="4">UAMH 10579</strain>
    </source>
</reference>
<keyword evidence="2" id="KW-0472">Membrane</keyword>
<protein>
    <submittedName>
        <fullName evidence="3">Uncharacterized protein</fullName>
    </submittedName>
</protein>
<sequence>MAYYNQPNSTDYDDLPDLLPYEPPSNSPYGEPVDMAYPRSMFMGDMFPSPPRHRDTPSSSYSSATLSSSPYNESTQEPSQQPTQESTHTPTGPSTSSPGHYSPCSSRRTYSSPSSPSMPDLEDVPRAQYQPFSEGEDTEAENTEYAPSQSERVEPGLEYDTSCVCSDDEEDEEEDGEEDEEDEDDDEEDEDEDEESEDEETEDEMSTRGRPTKRASTKGRHARDDSTLTVLARSLKESLVALRVQELKKAAQDNEKNRPPPLWKTISKQFLILLLLSVAAFTTVWVVNEVHYRGGLPYVKLFRG</sequence>
<feature type="compositionally biased region" description="Polar residues" evidence="1">
    <location>
        <begin position="70"/>
        <end position="85"/>
    </location>
</feature>
<accession>A0A1B8GXE9</accession>
<feature type="compositionally biased region" description="Low complexity" evidence="1">
    <location>
        <begin position="58"/>
        <end position="69"/>
    </location>
</feature>
<gene>
    <name evidence="3" type="ORF">VE01_01557</name>
</gene>
<keyword evidence="2" id="KW-0812">Transmembrane</keyword>
<dbReference type="Proteomes" id="UP000091956">
    <property type="component" value="Unassembled WGS sequence"/>
</dbReference>